<dbReference type="PROSITE" id="PS50113">
    <property type="entry name" value="PAC"/>
    <property type="match status" value="3"/>
</dbReference>
<evidence type="ECO:0000313" key="10">
    <source>
        <dbReference type="Proteomes" id="UP001597546"/>
    </source>
</evidence>
<feature type="domain" description="PAC" evidence="8">
    <location>
        <begin position="497"/>
        <end position="549"/>
    </location>
</feature>
<dbReference type="Gene3D" id="3.30.565.10">
    <property type="entry name" value="Histidine kinase-like ATPase, C-terminal domain"/>
    <property type="match status" value="1"/>
</dbReference>
<dbReference type="Gene3D" id="3.30.450.20">
    <property type="entry name" value="PAS domain"/>
    <property type="match status" value="4"/>
</dbReference>
<evidence type="ECO:0000256" key="3">
    <source>
        <dbReference type="ARBA" id="ARBA00022553"/>
    </source>
</evidence>
<sequence>MNRLNFIASGGEMGQLIREKDWENTSLGNPRNWPQSLKTTLSIILNSKFPKFLFWGDDLICFYNDAYRPSLGIDGKHPHILGQKGEDAWPEIWDMVKPMMDSVLITGEATWSENQLIPFYRNGKIEDIYWTFSYSPIINEDGKIAGIFTTCVETTKEVTAKTELERINKRFHENITQAPVAMCVLNGESLVVEIANDLMLEIWGKTIEEVLNKPVFEGLPEVKGQGLEEILHDVCTTGNKFEANERLVVLPRNGKLEEFYLNFVYEPIKDQSSRVTSIVAIATDVTHSVIARKKIQESEEKLNIVIEASDLAVWEFNVKNNTGIFSNKYANIFGYDKAEDLTREIILKHLHPDDEKVRETANADVNVTGKLTYESRIIWRDGSIHWISVNGKLFYNQEGKPDKMIGTIKDITLQKKNEQELKDREQKFRLLADEMPQFVWTGNADGHLNYFNKSVYEYSGLDSSIIEDDKWIIIVHPDDREENIRVWQNAIKTGNDYVFEHRFKRKDETYRWQLSRAKALKDIDGNITMWVGTSTDIHEIKELDEQKDYFISMASHELKTPITSIKGYVQLLEMKYRNSEDPFLKNALKVVHKQIESLTTLVTDLLDVSKIKTGSLQLRKKQFNINNLVKEAVAEIQQINSKNKINFSANEDFEVIADEENIRQVIINFLTNAVKYSPNSLDVQICLSRKEHEVYVEVIDAGIGIAPENQIKIFERFYRVEGKNEKTFPGFGIGLYIAAEIIKKHKGKIGVKSEMGKGSTFYFSLPYLS</sequence>
<reference evidence="10" key="1">
    <citation type="journal article" date="2019" name="Int. J. Syst. Evol. Microbiol.">
        <title>The Global Catalogue of Microorganisms (GCM) 10K type strain sequencing project: providing services to taxonomists for standard genome sequencing and annotation.</title>
        <authorList>
            <consortium name="The Broad Institute Genomics Platform"/>
            <consortium name="The Broad Institute Genome Sequencing Center for Infectious Disease"/>
            <person name="Wu L."/>
            <person name="Ma J."/>
        </authorList>
    </citation>
    <scope>NUCLEOTIDE SEQUENCE [LARGE SCALE GENOMIC DNA]</scope>
    <source>
        <strain evidence="10">KCTC 42456</strain>
    </source>
</reference>
<accession>A0ABW5TMG6</accession>
<evidence type="ECO:0000256" key="4">
    <source>
        <dbReference type="ARBA" id="ARBA00022679"/>
    </source>
</evidence>
<dbReference type="InterPro" id="IPR001610">
    <property type="entry name" value="PAC"/>
</dbReference>
<keyword evidence="3" id="KW-0597">Phosphoprotein</keyword>
<dbReference type="SUPFAM" id="SSF55874">
    <property type="entry name" value="ATPase domain of HSP90 chaperone/DNA topoisomerase II/histidine kinase"/>
    <property type="match status" value="1"/>
</dbReference>
<dbReference type="CDD" id="cd00075">
    <property type="entry name" value="HATPase"/>
    <property type="match status" value="1"/>
</dbReference>
<dbReference type="InterPro" id="IPR013655">
    <property type="entry name" value="PAS_fold_3"/>
</dbReference>
<keyword evidence="10" id="KW-1185">Reference proteome</keyword>
<dbReference type="Pfam" id="PF00512">
    <property type="entry name" value="HisKA"/>
    <property type="match status" value="1"/>
</dbReference>
<dbReference type="SMART" id="SM00387">
    <property type="entry name" value="HATPase_c"/>
    <property type="match status" value="1"/>
</dbReference>
<dbReference type="RefSeq" id="WP_379040992.1">
    <property type="nucleotide sequence ID" value="NZ_JBHSKW010000005.1"/>
</dbReference>
<feature type="domain" description="PAC" evidence="8">
    <location>
        <begin position="371"/>
        <end position="423"/>
    </location>
</feature>
<dbReference type="EMBL" id="JBHULV010000008">
    <property type="protein sequence ID" value="MFD2730294.1"/>
    <property type="molecule type" value="Genomic_DNA"/>
</dbReference>
<evidence type="ECO:0000259" key="6">
    <source>
        <dbReference type="PROSITE" id="PS50109"/>
    </source>
</evidence>
<dbReference type="InterPro" id="IPR005467">
    <property type="entry name" value="His_kinase_dom"/>
</dbReference>
<dbReference type="Pfam" id="PF13426">
    <property type="entry name" value="PAS_9"/>
    <property type="match status" value="1"/>
</dbReference>
<dbReference type="InterPro" id="IPR003594">
    <property type="entry name" value="HATPase_dom"/>
</dbReference>
<protein>
    <recommendedName>
        <fullName evidence="2">histidine kinase</fullName>
        <ecNumber evidence="2">2.7.13.3</ecNumber>
    </recommendedName>
</protein>
<keyword evidence="4" id="KW-0808">Transferase</keyword>
<feature type="domain" description="Histidine kinase" evidence="6">
    <location>
        <begin position="553"/>
        <end position="769"/>
    </location>
</feature>
<dbReference type="PROSITE" id="PS50109">
    <property type="entry name" value="HIS_KIN"/>
    <property type="match status" value="1"/>
</dbReference>
<dbReference type="SMART" id="SM00091">
    <property type="entry name" value="PAS"/>
    <property type="match status" value="3"/>
</dbReference>
<dbReference type="InterPro" id="IPR000014">
    <property type="entry name" value="PAS"/>
</dbReference>
<evidence type="ECO:0000256" key="5">
    <source>
        <dbReference type="ARBA" id="ARBA00022777"/>
    </source>
</evidence>
<comment type="catalytic activity">
    <reaction evidence="1">
        <text>ATP + protein L-histidine = ADP + protein N-phospho-L-histidine.</text>
        <dbReference type="EC" id="2.7.13.3"/>
    </reaction>
</comment>
<dbReference type="SMART" id="SM00388">
    <property type="entry name" value="HisKA"/>
    <property type="match status" value="1"/>
</dbReference>
<dbReference type="InterPro" id="IPR004358">
    <property type="entry name" value="Sig_transdc_His_kin-like_C"/>
</dbReference>
<evidence type="ECO:0000256" key="1">
    <source>
        <dbReference type="ARBA" id="ARBA00000085"/>
    </source>
</evidence>
<dbReference type="Gene3D" id="1.10.287.130">
    <property type="match status" value="1"/>
</dbReference>
<dbReference type="InterPro" id="IPR003661">
    <property type="entry name" value="HisK_dim/P_dom"/>
</dbReference>
<organism evidence="9 10">
    <name type="scientific">Pedobacter alpinus</name>
    <dbReference type="NCBI Taxonomy" id="1590643"/>
    <lineage>
        <taxon>Bacteria</taxon>
        <taxon>Pseudomonadati</taxon>
        <taxon>Bacteroidota</taxon>
        <taxon>Sphingobacteriia</taxon>
        <taxon>Sphingobacteriales</taxon>
        <taxon>Sphingobacteriaceae</taxon>
        <taxon>Pedobacter</taxon>
    </lineage>
</organism>
<evidence type="ECO:0000259" key="7">
    <source>
        <dbReference type="PROSITE" id="PS50112"/>
    </source>
</evidence>
<evidence type="ECO:0000256" key="2">
    <source>
        <dbReference type="ARBA" id="ARBA00012438"/>
    </source>
</evidence>
<dbReference type="CDD" id="cd00130">
    <property type="entry name" value="PAS"/>
    <property type="match status" value="3"/>
</dbReference>
<dbReference type="PANTHER" id="PTHR43304">
    <property type="entry name" value="PHYTOCHROME-LIKE PROTEIN CPH1"/>
    <property type="match status" value="1"/>
</dbReference>
<dbReference type="InterPro" id="IPR052162">
    <property type="entry name" value="Sensor_kinase/Photoreceptor"/>
</dbReference>
<dbReference type="Pfam" id="PF02518">
    <property type="entry name" value="HATPase_c"/>
    <property type="match status" value="1"/>
</dbReference>
<dbReference type="PRINTS" id="PR00344">
    <property type="entry name" value="BCTRLSENSOR"/>
</dbReference>
<feature type="domain" description="PAC" evidence="8">
    <location>
        <begin position="241"/>
        <end position="297"/>
    </location>
</feature>
<dbReference type="InterPro" id="IPR000700">
    <property type="entry name" value="PAS-assoc_C"/>
</dbReference>
<evidence type="ECO:0000259" key="8">
    <source>
        <dbReference type="PROSITE" id="PS50113"/>
    </source>
</evidence>
<dbReference type="CDD" id="cd00082">
    <property type="entry name" value="HisKA"/>
    <property type="match status" value="1"/>
</dbReference>
<feature type="domain" description="PAS" evidence="7">
    <location>
        <begin position="424"/>
        <end position="494"/>
    </location>
</feature>
<dbReference type="SUPFAM" id="SSF55785">
    <property type="entry name" value="PYP-like sensor domain (PAS domain)"/>
    <property type="match status" value="4"/>
</dbReference>
<dbReference type="InterPro" id="IPR036097">
    <property type="entry name" value="HisK_dim/P_sf"/>
</dbReference>
<dbReference type="NCBIfam" id="TIGR00229">
    <property type="entry name" value="sensory_box"/>
    <property type="match status" value="3"/>
</dbReference>
<name>A0ABW5TMG6_9SPHI</name>
<dbReference type="PANTHER" id="PTHR43304:SF1">
    <property type="entry name" value="PAC DOMAIN-CONTAINING PROTEIN"/>
    <property type="match status" value="1"/>
</dbReference>
<dbReference type="InterPro" id="IPR035965">
    <property type="entry name" value="PAS-like_dom_sf"/>
</dbReference>
<comment type="caution">
    <text evidence="9">The sequence shown here is derived from an EMBL/GenBank/DDBJ whole genome shotgun (WGS) entry which is preliminary data.</text>
</comment>
<feature type="domain" description="PAS" evidence="7">
    <location>
        <begin position="298"/>
        <end position="354"/>
    </location>
</feature>
<dbReference type="SMART" id="SM00086">
    <property type="entry name" value="PAC"/>
    <property type="match status" value="3"/>
</dbReference>
<gene>
    <name evidence="9" type="ORF">ACFSSE_01120</name>
</gene>
<dbReference type="PROSITE" id="PS50112">
    <property type="entry name" value="PAS"/>
    <property type="match status" value="2"/>
</dbReference>
<proteinExistence type="predicted"/>
<dbReference type="SUPFAM" id="SSF47384">
    <property type="entry name" value="Homodimeric domain of signal transducing histidine kinase"/>
    <property type="match status" value="1"/>
</dbReference>
<dbReference type="InterPro" id="IPR036890">
    <property type="entry name" value="HATPase_C_sf"/>
</dbReference>
<evidence type="ECO:0000313" key="9">
    <source>
        <dbReference type="EMBL" id="MFD2730294.1"/>
    </source>
</evidence>
<dbReference type="Pfam" id="PF08447">
    <property type="entry name" value="PAS_3"/>
    <property type="match status" value="2"/>
</dbReference>
<dbReference type="Proteomes" id="UP001597546">
    <property type="component" value="Unassembled WGS sequence"/>
</dbReference>
<keyword evidence="5" id="KW-0418">Kinase</keyword>
<dbReference type="Gene3D" id="2.10.70.100">
    <property type="match status" value="1"/>
</dbReference>
<dbReference type="EC" id="2.7.13.3" evidence="2"/>